<name>A0A7W9KNZ8_9PSEU</name>
<dbReference type="EMBL" id="JACHIR010000001">
    <property type="protein sequence ID" value="MBB5895788.1"/>
    <property type="molecule type" value="Genomic_DNA"/>
</dbReference>
<dbReference type="InterPro" id="IPR000073">
    <property type="entry name" value="AB_hydrolase_1"/>
</dbReference>
<dbReference type="PANTHER" id="PTHR43194">
    <property type="entry name" value="HYDROLASE ALPHA/BETA FOLD FAMILY"/>
    <property type="match status" value="1"/>
</dbReference>
<gene>
    <name evidence="2" type="ORF">BJ998_006984</name>
</gene>
<evidence type="ECO:0000259" key="1">
    <source>
        <dbReference type="Pfam" id="PF12697"/>
    </source>
</evidence>
<accession>A0A7W9KNZ8</accession>
<proteinExistence type="predicted"/>
<organism evidence="2 3">
    <name type="scientific">Kutzneria kofuensis</name>
    <dbReference type="NCBI Taxonomy" id="103725"/>
    <lineage>
        <taxon>Bacteria</taxon>
        <taxon>Bacillati</taxon>
        <taxon>Actinomycetota</taxon>
        <taxon>Actinomycetes</taxon>
        <taxon>Pseudonocardiales</taxon>
        <taxon>Pseudonocardiaceae</taxon>
        <taxon>Kutzneria</taxon>
    </lineage>
</organism>
<dbReference type="GO" id="GO:0003824">
    <property type="term" value="F:catalytic activity"/>
    <property type="evidence" value="ECO:0007669"/>
    <property type="project" value="UniProtKB-ARBA"/>
</dbReference>
<dbReference type="Proteomes" id="UP000585638">
    <property type="component" value="Unassembled WGS sequence"/>
</dbReference>
<keyword evidence="3" id="KW-1185">Reference proteome</keyword>
<comment type="caution">
    <text evidence="2">The sequence shown here is derived from an EMBL/GenBank/DDBJ whole genome shotgun (WGS) entry which is preliminary data.</text>
</comment>
<evidence type="ECO:0000313" key="2">
    <source>
        <dbReference type="EMBL" id="MBB5895788.1"/>
    </source>
</evidence>
<dbReference type="SUPFAM" id="SSF53474">
    <property type="entry name" value="alpha/beta-Hydrolases"/>
    <property type="match status" value="1"/>
</dbReference>
<protein>
    <submittedName>
        <fullName evidence="2">Pimeloyl-ACP methyl ester carboxylesterase</fullName>
    </submittedName>
</protein>
<feature type="domain" description="AB hydrolase-1" evidence="1">
    <location>
        <begin position="24"/>
        <end position="255"/>
    </location>
</feature>
<dbReference type="RefSeq" id="WP_184867535.1">
    <property type="nucleotide sequence ID" value="NZ_JACHIR010000001.1"/>
</dbReference>
<dbReference type="AlphaFoldDB" id="A0A7W9KNZ8"/>
<dbReference type="InterPro" id="IPR029058">
    <property type="entry name" value="AB_hydrolase_fold"/>
</dbReference>
<reference evidence="2 3" key="1">
    <citation type="submission" date="2020-08" db="EMBL/GenBank/DDBJ databases">
        <title>Sequencing the genomes of 1000 actinobacteria strains.</title>
        <authorList>
            <person name="Klenk H.-P."/>
        </authorList>
    </citation>
    <scope>NUCLEOTIDE SEQUENCE [LARGE SCALE GENOMIC DNA]</scope>
    <source>
        <strain evidence="2 3">DSM 43851</strain>
    </source>
</reference>
<sequence length="261" mass="28610">MALGRITVDGGEIHYEIAGTGSPVVLLHPGALSSRTWDREFELLTAEHTVVRYDARNHGQSSTATEPYANHDDLRLLLDGLGIDRASLVGMSLGSRTSVDFALAWPDRVDRLMLNSPGVSGMTFKDPFILDQLERLQAAQSVEDVVDALLRMWVDGPHRAPGQVDPEVRARCERIKTDTVSRHGTGWRIRPVEVGAIDRLAELAMPITVVLADLDSPDIADVVERIVGDAKRAELVTVSDAGHIVNLEQPERFAEILLKSV</sequence>
<dbReference type="PRINTS" id="PR00111">
    <property type="entry name" value="ABHYDROLASE"/>
</dbReference>
<dbReference type="Gene3D" id="3.40.50.1820">
    <property type="entry name" value="alpha/beta hydrolase"/>
    <property type="match status" value="1"/>
</dbReference>
<evidence type="ECO:0000313" key="3">
    <source>
        <dbReference type="Proteomes" id="UP000585638"/>
    </source>
</evidence>
<dbReference type="PANTHER" id="PTHR43194:SF2">
    <property type="entry name" value="PEROXISOMAL MEMBRANE PROTEIN LPX1"/>
    <property type="match status" value="1"/>
</dbReference>
<dbReference type="Pfam" id="PF12697">
    <property type="entry name" value="Abhydrolase_6"/>
    <property type="match status" value="1"/>
</dbReference>
<dbReference type="InterPro" id="IPR050228">
    <property type="entry name" value="Carboxylesterase_BioH"/>
</dbReference>